<keyword evidence="4" id="KW-1185">Reference proteome</keyword>
<dbReference type="EMBL" id="JARKIB010000043">
    <property type="protein sequence ID" value="KAJ7757908.1"/>
    <property type="molecule type" value="Genomic_DNA"/>
</dbReference>
<dbReference type="InterPro" id="IPR045341">
    <property type="entry name" value="DUF6532"/>
</dbReference>
<feature type="compositionally biased region" description="Low complexity" evidence="1">
    <location>
        <begin position="193"/>
        <end position="202"/>
    </location>
</feature>
<evidence type="ECO:0000259" key="2">
    <source>
        <dbReference type="Pfam" id="PF20149"/>
    </source>
</evidence>
<protein>
    <recommendedName>
        <fullName evidence="2">DUF6532 domain-containing protein</fullName>
    </recommendedName>
</protein>
<accession>A0AAD7J7N5</accession>
<feature type="compositionally biased region" description="Basic and acidic residues" evidence="1">
    <location>
        <begin position="43"/>
        <end position="67"/>
    </location>
</feature>
<evidence type="ECO:0000313" key="3">
    <source>
        <dbReference type="EMBL" id="KAJ7757908.1"/>
    </source>
</evidence>
<dbReference type="AlphaFoldDB" id="A0AAD7J7N5"/>
<organism evidence="3 4">
    <name type="scientific">Mycena metata</name>
    <dbReference type="NCBI Taxonomy" id="1033252"/>
    <lineage>
        <taxon>Eukaryota</taxon>
        <taxon>Fungi</taxon>
        <taxon>Dikarya</taxon>
        <taxon>Basidiomycota</taxon>
        <taxon>Agaricomycotina</taxon>
        <taxon>Agaricomycetes</taxon>
        <taxon>Agaricomycetidae</taxon>
        <taxon>Agaricales</taxon>
        <taxon>Marasmiineae</taxon>
        <taxon>Mycenaceae</taxon>
        <taxon>Mycena</taxon>
    </lineage>
</organism>
<name>A0AAD7J7N5_9AGAR</name>
<feature type="compositionally biased region" description="Low complexity" evidence="1">
    <location>
        <begin position="163"/>
        <end position="174"/>
    </location>
</feature>
<feature type="compositionally biased region" description="Acidic residues" evidence="1">
    <location>
        <begin position="516"/>
        <end position="526"/>
    </location>
</feature>
<dbReference type="Pfam" id="PF20149">
    <property type="entry name" value="DUF6532"/>
    <property type="match status" value="1"/>
</dbReference>
<evidence type="ECO:0000256" key="1">
    <source>
        <dbReference type="SAM" id="MobiDB-lite"/>
    </source>
</evidence>
<proteinExistence type="predicted"/>
<sequence length="642" mass="70994">MATIPSPPSSSDESDSAPPPAKKCRRGRDVSPDETPLPPRTKRSSEKKATNEKENHDALQAKYDKLKKQIQKQKGSAAAASTKNTKAGDDDNDLESEEKMSEVEGVQGGFSNAITPRGPLPLPPARPKTILRKAGVKSTAPKPVARVFIRLPEPTAEERALDAQPSRSPSPSAADLVSGDENWALAVPPSPLPRSSSPSGPSGEHAGSDRPTPPSPKRSRPADSTPPPPPKRAKIKLEAKFAEGFVAGIAGVKPKASDYTSVPHSLILRSCADYSARILAKNPFPGAGLQTQWSHEVFRGACRSAGGDRYFLTDRMVKIIAARGSQVRGKIVEKYRALFASHFGFERSSSKKVINANKIKSEDLKYKGSFHYKNTKTRQGFGENKILVAARRLTTFRDTVSFGVLFPALFNPFSLPYIAFDFCVLEFCCEEWSTGSFIQGFFTERLVAANYRAHLADVEKWNALNPTVVENIRRTWYKRASQTLVTSALQTALSTNIDENEEDALRNELDGRTGDTDEDEDEDDAEAAERQELGSRWDYRPLGRSTGLTRDGYPALPRRYRDVAPCYWELLIRGLVYQDSHATTATKRNLAKSVFPDDVLWLCVMRRRQPPRAGSHELSAMFPYNGLLHTHRPKTHTRVPIN</sequence>
<feature type="compositionally biased region" description="Basic and acidic residues" evidence="1">
    <location>
        <begin position="503"/>
        <end position="515"/>
    </location>
</feature>
<evidence type="ECO:0000313" key="4">
    <source>
        <dbReference type="Proteomes" id="UP001215598"/>
    </source>
</evidence>
<reference evidence="3" key="1">
    <citation type="submission" date="2023-03" db="EMBL/GenBank/DDBJ databases">
        <title>Massive genome expansion in bonnet fungi (Mycena s.s.) driven by repeated elements and novel gene families across ecological guilds.</title>
        <authorList>
            <consortium name="Lawrence Berkeley National Laboratory"/>
            <person name="Harder C.B."/>
            <person name="Miyauchi S."/>
            <person name="Viragh M."/>
            <person name="Kuo A."/>
            <person name="Thoen E."/>
            <person name="Andreopoulos B."/>
            <person name="Lu D."/>
            <person name="Skrede I."/>
            <person name="Drula E."/>
            <person name="Henrissat B."/>
            <person name="Morin E."/>
            <person name="Kohler A."/>
            <person name="Barry K."/>
            <person name="LaButti K."/>
            <person name="Morin E."/>
            <person name="Salamov A."/>
            <person name="Lipzen A."/>
            <person name="Mereny Z."/>
            <person name="Hegedus B."/>
            <person name="Baldrian P."/>
            <person name="Stursova M."/>
            <person name="Weitz H."/>
            <person name="Taylor A."/>
            <person name="Grigoriev I.V."/>
            <person name="Nagy L.G."/>
            <person name="Martin F."/>
            <person name="Kauserud H."/>
        </authorList>
    </citation>
    <scope>NUCLEOTIDE SEQUENCE</scope>
    <source>
        <strain evidence="3">CBHHK182m</strain>
    </source>
</reference>
<comment type="caution">
    <text evidence="3">The sequence shown here is derived from an EMBL/GenBank/DDBJ whole genome shotgun (WGS) entry which is preliminary data.</text>
</comment>
<feature type="compositionally biased region" description="Low complexity" evidence="1">
    <location>
        <begin position="75"/>
        <end position="85"/>
    </location>
</feature>
<feature type="domain" description="DUF6532" evidence="2">
    <location>
        <begin position="271"/>
        <end position="461"/>
    </location>
</feature>
<gene>
    <name evidence="3" type="ORF">B0H16DRAFT_1689398</name>
</gene>
<dbReference type="Proteomes" id="UP001215598">
    <property type="component" value="Unassembled WGS sequence"/>
</dbReference>
<feature type="region of interest" description="Disordered" evidence="1">
    <location>
        <begin position="1"/>
        <end position="232"/>
    </location>
</feature>
<feature type="region of interest" description="Disordered" evidence="1">
    <location>
        <begin position="500"/>
        <end position="532"/>
    </location>
</feature>